<gene>
    <name evidence="1" type="ORF">BCY89_27430</name>
</gene>
<reference evidence="1 2" key="1">
    <citation type="submission" date="2016-07" db="EMBL/GenBank/DDBJ databases">
        <title>Genome analysis of Sphingobacterium siyangense T12B17.</title>
        <authorList>
            <person name="Xu D."/>
            <person name="Su Y."/>
            <person name="Zheng S."/>
        </authorList>
    </citation>
    <scope>NUCLEOTIDE SEQUENCE [LARGE SCALE GENOMIC DNA]</scope>
    <source>
        <strain evidence="1 2">T12B17</strain>
    </source>
</reference>
<protein>
    <submittedName>
        <fullName evidence="1">Uncharacterized protein</fullName>
    </submittedName>
</protein>
<dbReference type="Proteomes" id="UP000286402">
    <property type="component" value="Unassembled WGS sequence"/>
</dbReference>
<comment type="caution">
    <text evidence="1">The sequence shown here is derived from an EMBL/GenBank/DDBJ whole genome shotgun (WGS) entry which is preliminary data.</text>
</comment>
<sequence length="73" mass="8069">MKNYVPLIGSQIQDLSRIFWALRTLSVHSFLGVVPVAIIACKPEIEPQPITIKINDSTGPPITGQAPWIKIVF</sequence>
<name>A0A420FXS8_9SPHI</name>
<evidence type="ECO:0000313" key="1">
    <source>
        <dbReference type="EMBL" id="RKF37722.1"/>
    </source>
</evidence>
<dbReference type="AlphaFoldDB" id="A0A420FXS8"/>
<organism evidence="1 2">
    <name type="scientific">Sphingobacterium siyangense</name>
    <dbReference type="NCBI Taxonomy" id="459529"/>
    <lineage>
        <taxon>Bacteria</taxon>
        <taxon>Pseudomonadati</taxon>
        <taxon>Bacteroidota</taxon>
        <taxon>Sphingobacteriia</taxon>
        <taxon>Sphingobacteriales</taxon>
        <taxon>Sphingobacteriaceae</taxon>
        <taxon>Sphingobacterium</taxon>
    </lineage>
</organism>
<accession>A0A420FXS8</accession>
<evidence type="ECO:0000313" key="2">
    <source>
        <dbReference type="Proteomes" id="UP000286402"/>
    </source>
</evidence>
<proteinExistence type="predicted"/>
<keyword evidence="2" id="KW-1185">Reference proteome</keyword>
<dbReference type="EMBL" id="MCAQ01000009">
    <property type="protein sequence ID" value="RKF37722.1"/>
    <property type="molecule type" value="Genomic_DNA"/>
</dbReference>